<accession>A0A2H3JDN8</accession>
<feature type="compositionally biased region" description="Pro residues" evidence="1">
    <location>
        <begin position="43"/>
        <end position="55"/>
    </location>
</feature>
<name>A0A2H3JDN8_WOLCO</name>
<organism evidence="2 3">
    <name type="scientific">Wolfiporia cocos (strain MD-104)</name>
    <name type="common">Brown rot fungus</name>
    <dbReference type="NCBI Taxonomy" id="742152"/>
    <lineage>
        <taxon>Eukaryota</taxon>
        <taxon>Fungi</taxon>
        <taxon>Dikarya</taxon>
        <taxon>Basidiomycota</taxon>
        <taxon>Agaricomycotina</taxon>
        <taxon>Agaricomycetes</taxon>
        <taxon>Polyporales</taxon>
        <taxon>Phaeolaceae</taxon>
        <taxon>Wolfiporia</taxon>
    </lineage>
</organism>
<evidence type="ECO:0000256" key="1">
    <source>
        <dbReference type="SAM" id="MobiDB-lite"/>
    </source>
</evidence>
<dbReference type="AlphaFoldDB" id="A0A2H3JDN8"/>
<sequence length="295" mass="30755">MRRPGFPTAHLLGSSVAIAQGTAIQAHAMQGRARVGRRSSVIPRPPPAPARPPSPVARRPAAWEYDAPPIIYLAPIPPPDSTADVRTQLPTLRTRALPPHQRPLPRQALMPRSAHAPFPGAPASPPRRHGSGSTLGLRGRHPCAPAHPGIQASSIGAVSVLGRGAGGAWLVAIASGALRRDARGATAGRHHASAPTGACARAAPATLVVWHVLRRPVALPTPGGTVGRPRALLQATARGATRASSATLSAPYPGGSRSLRPARGGYVLVVYRMMIVRPAQFSARHVPHEPCPRRG</sequence>
<feature type="region of interest" description="Disordered" evidence="1">
    <location>
        <begin position="112"/>
        <end position="145"/>
    </location>
</feature>
<dbReference type="EMBL" id="KB468053">
    <property type="protein sequence ID" value="PCH39991.1"/>
    <property type="molecule type" value="Genomic_DNA"/>
</dbReference>
<keyword evidence="3" id="KW-1185">Reference proteome</keyword>
<dbReference type="Proteomes" id="UP000218811">
    <property type="component" value="Unassembled WGS sequence"/>
</dbReference>
<protein>
    <submittedName>
        <fullName evidence="2">Uncharacterized protein</fullName>
    </submittedName>
</protein>
<gene>
    <name evidence="2" type="ORF">WOLCODRAFT_136598</name>
</gene>
<evidence type="ECO:0000313" key="2">
    <source>
        <dbReference type="EMBL" id="PCH39991.1"/>
    </source>
</evidence>
<evidence type="ECO:0000313" key="3">
    <source>
        <dbReference type="Proteomes" id="UP000218811"/>
    </source>
</evidence>
<proteinExistence type="predicted"/>
<reference evidence="2 3" key="1">
    <citation type="journal article" date="2012" name="Science">
        <title>The Paleozoic origin of enzymatic lignin decomposition reconstructed from 31 fungal genomes.</title>
        <authorList>
            <person name="Floudas D."/>
            <person name="Binder M."/>
            <person name="Riley R."/>
            <person name="Barry K."/>
            <person name="Blanchette R.A."/>
            <person name="Henrissat B."/>
            <person name="Martinez A.T."/>
            <person name="Otillar R."/>
            <person name="Spatafora J.W."/>
            <person name="Yadav J.S."/>
            <person name="Aerts A."/>
            <person name="Benoit I."/>
            <person name="Boyd A."/>
            <person name="Carlson A."/>
            <person name="Copeland A."/>
            <person name="Coutinho P.M."/>
            <person name="de Vries R.P."/>
            <person name="Ferreira P."/>
            <person name="Findley K."/>
            <person name="Foster B."/>
            <person name="Gaskell J."/>
            <person name="Glotzer D."/>
            <person name="Gorecki P."/>
            <person name="Heitman J."/>
            <person name="Hesse C."/>
            <person name="Hori C."/>
            <person name="Igarashi K."/>
            <person name="Jurgens J.A."/>
            <person name="Kallen N."/>
            <person name="Kersten P."/>
            <person name="Kohler A."/>
            <person name="Kuees U."/>
            <person name="Kumar T.K.A."/>
            <person name="Kuo A."/>
            <person name="LaButti K."/>
            <person name="Larrondo L.F."/>
            <person name="Lindquist E."/>
            <person name="Ling A."/>
            <person name="Lombard V."/>
            <person name="Lucas S."/>
            <person name="Lundell T."/>
            <person name="Martin R."/>
            <person name="McLaughlin D.J."/>
            <person name="Morgenstern I."/>
            <person name="Morin E."/>
            <person name="Murat C."/>
            <person name="Nagy L.G."/>
            <person name="Nolan M."/>
            <person name="Ohm R.A."/>
            <person name="Patyshakuliyeva A."/>
            <person name="Rokas A."/>
            <person name="Ruiz-Duenas F.J."/>
            <person name="Sabat G."/>
            <person name="Salamov A."/>
            <person name="Samejima M."/>
            <person name="Schmutz J."/>
            <person name="Slot J.C."/>
            <person name="St John F."/>
            <person name="Stenlid J."/>
            <person name="Sun H."/>
            <person name="Sun S."/>
            <person name="Syed K."/>
            <person name="Tsang A."/>
            <person name="Wiebenga A."/>
            <person name="Young D."/>
            <person name="Pisabarro A."/>
            <person name="Eastwood D.C."/>
            <person name="Martin F."/>
            <person name="Cullen D."/>
            <person name="Grigoriev I.V."/>
            <person name="Hibbett D.S."/>
        </authorList>
    </citation>
    <scope>NUCLEOTIDE SEQUENCE [LARGE SCALE GENOMIC DNA]</scope>
    <source>
        <strain evidence="2 3">MD-104</strain>
    </source>
</reference>
<feature type="region of interest" description="Disordered" evidence="1">
    <location>
        <begin position="30"/>
        <end position="58"/>
    </location>
</feature>